<comment type="similarity">
    <text evidence="17">Belongs to the NnrD/CARKD family.</text>
</comment>
<feature type="binding site" evidence="17">
    <location>
        <begin position="401"/>
        <end position="405"/>
    </location>
    <ligand>
        <name>AMP</name>
        <dbReference type="ChEBI" id="CHEBI:456215"/>
    </ligand>
</feature>
<evidence type="ECO:0000256" key="11">
    <source>
        <dbReference type="ARBA" id="ARBA00023235"/>
    </source>
</evidence>
<keyword evidence="11 18" id="KW-0413">Isomerase</keyword>
<comment type="similarity">
    <text evidence="4 18">In the C-terminal section; belongs to the NnrD/CARKD family.</text>
</comment>
<keyword evidence="10 17" id="KW-0520">NAD</keyword>
<evidence type="ECO:0000256" key="10">
    <source>
        <dbReference type="ARBA" id="ARBA00023027"/>
    </source>
</evidence>
<keyword evidence="9 18" id="KW-0630">Potassium</keyword>
<keyword evidence="12 17" id="KW-0456">Lyase</keyword>
<dbReference type="PANTHER" id="PTHR12592:SF0">
    <property type="entry name" value="ATP-DEPENDENT (S)-NAD(P)H-HYDRATE DEHYDRATASE"/>
    <property type="match status" value="1"/>
</dbReference>
<feature type="binding site" evidence="17">
    <location>
        <position position="431"/>
    </location>
    <ligand>
        <name>(6S)-NADPHX</name>
        <dbReference type="ChEBI" id="CHEBI:64076"/>
    </ligand>
</feature>
<dbReference type="InterPro" id="IPR030677">
    <property type="entry name" value="Nnr"/>
</dbReference>
<comment type="subunit">
    <text evidence="17">Homotetramer.</text>
</comment>
<comment type="function">
    <text evidence="14 18">Bifunctional enzyme that catalyzes the epimerization of the S- and R-forms of NAD(P)HX and the dehydration of the S-form of NAD(P)HX at the expense of ADP, which is converted to AMP. This allows the repair of both epimers of NAD(P)HX, a damaged form of NAD(P)H that is a result of enzymatic or heat-dependent hydration.</text>
</comment>
<organism evidence="21 22">
    <name type="scientific">Nocardia panacis</name>
    <dbReference type="NCBI Taxonomy" id="2340916"/>
    <lineage>
        <taxon>Bacteria</taxon>
        <taxon>Bacillati</taxon>
        <taxon>Actinomycetota</taxon>
        <taxon>Actinomycetes</taxon>
        <taxon>Mycobacteriales</taxon>
        <taxon>Nocardiaceae</taxon>
        <taxon>Nocardia</taxon>
    </lineage>
</organism>
<evidence type="ECO:0000256" key="14">
    <source>
        <dbReference type="ARBA" id="ARBA00025153"/>
    </source>
</evidence>
<dbReference type="InterPro" id="IPR036652">
    <property type="entry name" value="YjeF_N_dom_sf"/>
</dbReference>
<dbReference type="InterPro" id="IPR029056">
    <property type="entry name" value="Ribokinase-like"/>
</dbReference>
<dbReference type="EC" id="4.2.1.136" evidence="17"/>
<proteinExistence type="inferred from homology"/>
<evidence type="ECO:0000313" key="22">
    <source>
        <dbReference type="Proteomes" id="UP000266677"/>
    </source>
</evidence>
<dbReference type="GO" id="GO:0052856">
    <property type="term" value="F:NAD(P)HX epimerase activity"/>
    <property type="evidence" value="ECO:0007669"/>
    <property type="project" value="UniProtKB-EC"/>
</dbReference>
<accession>A0A3A4L0P5</accession>
<dbReference type="PANTHER" id="PTHR12592">
    <property type="entry name" value="ATP-DEPENDENT (S)-NAD(P)H-HYDRATE DEHYDRATASE FAMILY MEMBER"/>
    <property type="match status" value="1"/>
</dbReference>
<protein>
    <recommendedName>
        <fullName evidence="17">ADP-dependent (S)-NAD(P)H-hydrate dehydratase</fullName>
        <ecNumber evidence="17">4.2.1.136</ecNumber>
    </recommendedName>
    <alternativeName>
        <fullName evidence="17">ADP-dependent NAD(P)HX dehydratase</fullName>
    </alternativeName>
</protein>
<comment type="catalytic activity">
    <reaction evidence="16 17 18">
        <text>(6S)-NADPHX + ADP = AMP + phosphate + NADPH + H(+)</text>
        <dbReference type="Rhea" id="RHEA:32235"/>
        <dbReference type="ChEBI" id="CHEBI:15378"/>
        <dbReference type="ChEBI" id="CHEBI:43474"/>
        <dbReference type="ChEBI" id="CHEBI:57783"/>
        <dbReference type="ChEBI" id="CHEBI:64076"/>
        <dbReference type="ChEBI" id="CHEBI:456215"/>
        <dbReference type="ChEBI" id="CHEBI:456216"/>
        <dbReference type="EC" id="4.2.1.136"/>
    </reaction>
</comment>
<dbReference type="Pfam" id="PF01256">
    <property type="entry name" value="Carb_kinase"/>
    <property type="match status" value="1"/>
</dbReference>
<dbReference type="SUPFAM" id="SSF64153">
    <property type="entry name" value="YjeF N-terminal domain-like"/>
    <property type="match status" value="1"/>
</dbReference>
<evidence type="ECO:0000256" key="1">
    <source>
        <dbReference type="ARBA" id="ARBA00000013"/>
    </source>
</evidence>
<dbReference type="EMBL" id="QZFU01000019">
    <property type="protein sequence ID" value="RJO75347.1"/>
    <property type="molecule type" value="Genomic_DNA"/>
</dbReference>
<evidence type="ECO:0000259" key="19">
    <source>
        <dbReference type="PROSITE" id="PS51383"/>
    </source>
</evidence>
<feature type="binding site" evidence="17">
    <location>
        <position position="430"/>
    </location>
    <ligand>
        <name>AMP</name>
        <dbReference type="ChEBI" id="CHEBI:456215"/>
    </ligand>
</feature>
<name>A0A3A4L0P5_9NOCA</name>
<comment type="cofactor">
    <cofactor evidence="17">
        <name>Mg(2+)</name>
        <dbReference type="ChEBI" id="CHEBI:18420"/>
    </cofactor>
</comment>
<dbReference type="OrthoDB" id="9806925at2"/>
<dbReference type="PIRSF" id="PIRSF017184">
    <property type="entry name" value="Nnr"/>
    <property type="match status" value="1"/>
</dbReference>
<dbReference type="GO" id="GO:0046496">
    <property type="term" value="P:nicotinamide nucleotide metabolic process"/>
    <property type="evidence" value="ECO:0007669"/>
    <property type="project" value="UniProtKB-UniRule"/>
</dbReference>
<dbReference type="AlphaFoldDB" id="A0A3A4L0P5"/>
<dbReference type="GO" id="GO:0046872">
    <property type="term" value="F:metal ion binding"/>
    <property type="evidence" value="ECO:0007669"/>
    <property type="project" value="UniProtKB-UniRule"/>
</dbReference>
<keyword evidence="5 18" id="KW-0479">Metal-binding</keyword>
<keyword evidence="13" id="KW-0511">Multifunctional enzyme</keyword>
<dbReference type="GO" id="GO:0110051">
    <property type="term" value="P:metabolite repair"/>
    <property type="evidence" value="ECO:0007669"/>
    <property type="project" value="TreeGrafter"/>
</dbReference>
<evidence type="ECO:0000256" key="5">
    <source>
        <dbReference type="ARBA" id="ARBA00022723"/>
    </source>
</evidence>
<evidence type="ECO:0000256" key="16">
    <source>
        <dbReference type="ARBA" id="ARBA00049209"/>
    </source>
</evidence>
<evidence type="ECO:0000256" key="8">
    <source>
        <dbReference type="ARBA" id="ARBA00022857"/>
    </source>
</evidence>
<gene>
    <name evidence="17" type="primary">nnrD</name>
    <name evidence="21" type="ORF">D5S18_17100</name>
</gene>
<dbReference type="CDD" id="cd01171">
    <property type="entry name" value="YXKO-related"/>
    <property type="match status" value="1"/>
</dbReference>
<feature type="domain" description="YjeF N-terminal" evidence="20">
    <location>
        <begin position="6"/>
        <end position="214"/>
    </location>
</feature>
<feature type="domain" description="YjeF C-terminal" evidence="19">
    <location>
        <begin position="221"/>
        <end position="490"/>
    </location>
</feature>
<comment type="similarity">
    <text evidence="3 18">In the N-terminal section; belongs to the NnrE/AIBP family.</text>
</comment>
<dbReference type="PROSITE" id="PS51383">
    <property type="entry name" value="YJEF_C_3"/>
    <property type="match status" value="1"/>
</dbReference>
<evidence type="ECO:0000256" key="4">
    <source>
        <dbReference type="ARBA" id="ARBA00009524"/>
    </source>
</evidence>
<feature type="binding site" evidence="17">
    <location>
        <position position="359"/>
    </location>
    <ligand>
        <name>(6S)-NADPHX</name>
        <dbReference type="ChEBI" id="CHEBI:64076"/>
    </ligand>
</feature>
<dbReference type="Pfam" id="PF03853">
    <property type="entry name" value="YjeF_N"/>
    <property type="match status" value="1"/>
</dbReference>
<evidence type="ECO:0000256" key="2">
    <source>
        <dbReference type="ARBA" id="ARBA00000909"/>
    </source>
</evidence>
<comment type="cofactor">
    <cofactor evidence="18">
        <name>K(+)</name>
        <dbReference type="ChEBI" id="CHEBI:29103"/>
    </cofactor>
    <text evidence="18">Binds 1 potassium ion per subunit.</text>
</comment>
<evidence type="ECO:0000256" key="15">
    <source>
        <dbReference type="ARBA" id="ARBA00048238"/>
    </source>
</evidence>
<evidence type="ECO:0000259" key="20">
    <source>
        <dbReference type="PROSITE" id="PS51385"/>
    </source>
</evidence>
<keyword evidence="22" id="KW-1185">Reference proteome</keyword>
<dbReference type="Proteomes" id="UP000266677">
    <property type="component" value="Unassembled WGS sequence"/>
</dbReference>
<evidence type="ECO:0000256" key="18">
    <source>
        <dbReference type="PIRNR" id="PIRNR017184"/>
    </source>
</evidence>
<comment type="catalytic activity">
    <reaction evidence="15 17 18">
        <text>(6S)-NADHX + ADP = AMP + phosphate + NADH + H(+)</text>
        <dbReference type="Rhea" id="RHEA:32223"/>
        <dbReference type="ChEBI" id="CHEBI:15378"/>
        <dbReference type="ChEBI" id="CHEBI:43474"/>
        <dbReference type="ChEBI" id="CHEBI:57945"/>
        <dbReference type="ChEBI" id="CHEBI:64074"/>
        <dbReference type="ChEBI" id="CHEBI:456215"/>
        <dbReference type="ChEBI" id="CHEBI:456216"/>
        <dbReference type="EC" id="4.2.1.136"/>
    </reaction>
</comment>
<dbReference type="InterPro" id="IPR000631">
    <property type="entry name" value="CARKD"/>
</dbReference>
<reference evidence="21 22" key="1">
    <citation type="submission" date="2018-09" db="EMBL/GenBank/DDBJ databases">
        <title>YIM PH21274 draft genome.</title>
        <authorList>
            <person name="Miao C."/>
        </authorList>
    </citation>
    <scope>NUCLEOTIDE SEQUENCE [LARGE SCALE GENOMIC DNA]</scope>
    <source>
        <strain evidence="21 22">YIM PH 21724</strain>
    </source>
</reference>
<dbReference type="GO" id="GO:0052855">
    <property type="term" value="F:ADP-dependent NAD(P)H-hydrate dehydratase activity"/>
    <property type="evidence" value="ECO:0007669"/>
    <property type="project" value="UniProtKB-UniRule"/>
</dbReference>
<evidence type="ECO:0000256" key="6">
    <source>
        <dbReference type="ARBA" id="ARBA00022741"/>
    </source>
</evidence>
<comment type="function">
    <text evidence="17">Catalyzes the dehydration of the S-form of NAD(P)HX at the expense of ADP, which is converted to AMP. Together with NAD(P)HX epimerase, which catalyzes the epimerization of the S- and R-forms, the enzyme allows the repair of both epimers of NAD(P)HX, a damaged form of NAD(P)H that is a result of enzymatic or heat-dependent hydration.</text>
</comment>
<dbReference type="Gene3D" id="3.40.1190.20">
    <property type="match status" value="1"/>
</dbReference>
<dbReference type="PROSITE" id="PS51385">
    <property type="entry name" value="YJEF_N"/>
    <property type="match status" value="1"/>
</dbReference>
<comment type="catalytic activity">
    <reaction evidence="2 18">
        <text>(6R)-NADPHX = (6S)-NADPHX</text>
        <dbReference type="Rhea" id="RHEA:32227"/>
        <dbReference type="ChEBI" id="CHEBI:64076"/>
        <dbReference type="ChEBI" id="CHEBI:64077"/>
        <dbReference type="EC" id="5.1.99.6"/>
    </reaction>
</comment>
<evidence type="ECO:0000256" key="13">
    <source>
        <dbReference type="ARBA" id="ARBA00023268"/>
    </source>
</evidence>
<feature type="binding site" evidence="17">
    <location>
        <position position="256"/>
    </location>
    <ligand>
        <name>(6S)-NADPHX</name>
        <dbReference type="ChEBI" id="CHEBI:64076"/>
    </ligand>
</feature>
<sequence>MHAHSSADVLAAVAEELDRGGRRDRLLRKAAGGLAFILADYLVDHCGSAYGRHVTLLVGSGHNGADALLAGIQLRRRGIKVDAVLTASTAYEPGVSRLEAAGGQIISADTAEALESLSRADLVVDGIVGENGRGGLRGRTAELVSAIPPEVPVVAVDLPSGVEPDSGEIRGIHVRASLTVTFAAPKPCLLLPPGCHAAGDLRLVDEGLPTVSGTPRVRRLGDRDVAALWPIPERTAHKYLRGVLGVVAGADRYPGAAVLAMLGAVKSGAAGITRYIGPEAVTAQVLSAVPEAVPGIGQVQAWLLGSGVDNDEDQDKAIDTALRSGLPCAVDAGALKACVRRRLDGERAADAGKILLTPHAGELARILGWMGQRVDRSDIESRPMYYGRIVARELDATVLVKGPTTIIVGPEGVIASQAEAPPWLATAGAGDVLAGIAGALMASGLEALDAGEVAAFVHGRAAMRAHIDNDNGPITASEVAAAVPATIGKVLGAARFRRSVST</sequence>
<dbReference type="GO" id="GO:0005524">
    <property type="term" value="F:ATP binding"/>
    <property type="evidence" value="ECO:0007669"/>
    <property type="project" value="UniProtKB-UniRule"/>
</dbReference>
<keyword evidence="8 17" id="KW-0521">NADP</keyword>
<evidence type="ECO:0000256" key="7">
    <source>
        <dbReference type="ARBA" id="ARBA00022840"/>
    </source>
</evidence>
<comment type="caution">
    <text evidence="21">The sequence shown here is derived from an EMBL/GenBank/DDBJ whole genome shotgun (WGS) entry which is preliminary data.</text>
</comment>
<dbReference type="InterPro" id="IPR004443">
    <property type="entry name" value="YjeF_N_dom"/>
</dbReference>
<evidence type="ECO:0000256" key="12">
    <source>
        <dbReference type="ARBA" id="ARBA00023239"/>
    </source>
</evidence>
<dbReference type="SUPFAM" id="SSF53613">
    <property type="entry name" value="Ribokinase-like"/>
    <property type="match status" value="1"/>
</dbReference>
<keyword evidence="6 17" id="KW-0547">Nucleotide-binding</keyword>
<evidence type="ECO:0000256" key="3">
    <source>
        <dbReference type="ARBA" id="ARBA00006001"/>
    </source>
</evidence>
<dbReference type="Gene3D" id="3.40.50.10260">
    <property type="entry name" value="YjeF N-terminal domain"/>
    <property type="match status" value="1"/>
</dbReference>
<evidence type="ECO:0000256" key="17">
    <source>
        <dbReference type="HAMAP-Rule" id="MF_01965"/>
    </source>
</evidence>
<feature type="binding site" evidence="17">
    <location>
        <position position="307"/>
    </location>
    <ligand>
        <name>(6S)-NADPHX</name>
        <dbReference type="ChEBI" id="CHEBI:64076"/>
    </ligand>
</feature>
<comment type="catalytic activity">
    <reaction evidence="1 18">
        <text>(6R)-NADHX = (6S)-NADHX</text>
        <dbReference type="Rhea" id="RHEA:32215"/>
        <dbReference type="ChEBI" id="CHEBI:64074"/>
        <dbReference type="ChEBI" id="CHEBI:64075"/>
        <dbReference type="EC" id="5.1.99.6"/>
    </reaction>
</comment>
<dbReference type="HAMAP" id="MF_01965">
    <property type="entry name" value="NADHX_dehydratase"/>
    <property type="match status" value="1"/>
</dbReference>
<keyword evidence="7 17" id="KW-0067">ATP-binding</keyword>
<evidence type="ECO:0000313" key="21">
    <source>
        <dbReference type="EMBL" id="RJO75347.1"/>
    </source>
</evidence>
<evidence type="ECO:0000256" key="9">
    <source>
        <dbReference type="ARBA" id="ARBA00022958"/>
    </source>
</evidence>